<dbReference type="InterPro" id="IPR043504">
    <property type="entry name" value="Peptidase_S1_PA_chymotrypsin"/>
</dbReference>
<dbReference type="SUPFAM" id="SSF50494">
    <property type="entry name" value="Trypsin-like serine proteases"/>
    <property type="match status" value="1"/>
</dbReference>
<keyword evidence="3" id="KW-0378">Hydrolase</keyword>
<sequence length="274" mass="29481">MMSLLPRQSLLFSLLKGVNFSYFIFTVLLLSISLQANSHDLPDLSIQVKQNKPSIVGIGLFTPIQSNAPKILGTGFVVGNGKYIVTNYHVVSTELDTTIVQYFVALSGEGRLPKTHKMELIGIDPVHDLAILAIQDTLPAVSLANNELIDDGSEVFMTGFPIGAVLGLYPATHTGIVAAKAPDVNPARNADELTIKMLKRLKVPFLIYQLDITAFPGNSGSPVFNRKTGEVFAVLNKVFVSAGKEAALTNPSGISYAIPVKHVKALAKKNNITL</sequence>
<organism evidence="4 5">
    <name type="scientific">Glaciecola petra</name>
    <dbReference type="NCBI Taxonomy" id="3075602"/>
    <lineage>
        <taxon>Bacteria</taxon>
        <taxon>Pseudomonadati</taxon>
        <taxon>Pseudomonadota</taxon>
        <taxon>Gammaproteobacteria</taxon>
        <taxon>Alteromonadales</taxon>
        <taxon>Alteromonadaceae</taxon>
        <taxon>Glaciecola</taxon>
    </lineage>
</organism>
<accession>A0ABU2ZLX1</accession>
<dbReference type="RefSeq" id="WP_311367130.1">
    <property type="nucleotide sequence ID" value="NZ_JAVRHX010000001.1"/>
</dbReference>
<dbReference type="Proteomes" id="UP001253545">
    <property type="component" value="Unassembled WGS sequence"/>
</dbReference>
<dbReference type="Gene3D" id="2.40.10.10">
    <property type="entry name" value="Trypsin-like serine proteases"/>
    <property type="match status" value="2"/>
</dbReference>
<gene>
    <name evidence="4" type="ORF">RM552_02040</name>
</gene>
<dbReference type="PANTHER" id="PTHR43343:SF3">
    <property type="entry name" value="PROTEASE DO-LIKE 8, CHLOROPLASTIC"/>
    <property type="match status" value="1"/>
</dbReference>
<evidence type="ECO:0000313" key="5">
    <source>
        <dbReference type="Proteomes" id="UP001253545"/>
    </source>
</evidence>
<reference evidence="4 5" key="1">
    <citation type="submission" date="2023-09" db="EMBL/GenBank/DDBJ databases">
        <authorList>
            <person name="Rey-Velasco X."/>
        </authorList>
    </citation>
    <scope>NUCLEOTIDE SEQUENCE [LARGE SCALE GENOMIC DNA]</scope>
    <source>
        <strain evidence="4 5">P117</strain>
    </source>
</reference>
<comment type="caution">
    <text evidence="4">The sequence shown here is derived from an EMBL/GenBank/DDBJ whole genome shotgun (WGS) entry which is preliminary data.</text>
</comment>
<evidence type="ECO:0000256" key="2">
    <source>
        <dbReference type="ARBA" id="ARBA00022670"/>
    </source>
</evidence>
<dbReference type="GO" id="GO:0006508">
    <property type="term" value="P:proteolysis"/>
    <property type="evidence" value="ECO:0007669"/>
    <property type="project" value="UniProtKB-KW"/>
</dbReference>
<dbReference type="GO" id="GO:0008233">
    <property type="term" value="F:peptidase activity"/>
    <property type="evidence" value="ECO:0007669"/>
    <property type="project" value="UniProtKB-KW"/>
</dbReference>
<evidence type="ECO:0000313" key="4">
    <source>
        <dbReference type="EMBL" id="MDT0593623.1"/>
    </source>
</evidence>
<keyword evidence="2 4" id="KW-0645">Protease</keyword>
<keyword evidence="5" id="KW-1185">Reference proteome</keyword>
<evidence type="ECO:0000256" key="3">
    <source>
        <dbReference type="ARBA" id="ARBA00022801"/>
    </source>
</evidence>
<proteinExistence type="inferred from homology"/>
<comment type="similarity">
    <text evidence="1">Belongs to the peptidase S1C family.</text>
</comment>
<dbReference type="InterPro" id="IPR051201">
    <property type="entry name" value="Chloro_Bact_Ser_Proteases"/>
</dbReference>
<dbReference type="Pfam" id="PF13365">
    <property type="entry name" value="Trypsin_2"/>
    <property type="match status" value="1"/>
</dbReference>
<protein>
    <submittedName>
        <fullName evidence="4">Serine protease</fullName>
    </submittedName>
</protein>
<dbReference type="InterPro" id="IPR009003">
    <property type="entry name" value="Peptidase_S1_PA"/>
</dbReference>
<dbReference type="EMBL" id="JAVRHX010000001">
    <property type="protein sequence ID" value="MDT0593623.1"/>
    <property type="molecule type" value="Genomic_DNA"/>
</dbReference>
<evidence type="ECO:0000256" key="1">
    <source>
        <dbReference type="ARBA" id="ARBA00010541"/>
    </source>
</evidence>
<dbReference type="PANTHER" id="PTHR43343">
    <property type="entry name" value="PEPTIDASE S12"/>
    <property type="match status" value="1"/>
</dbReference>
<name>A0ABU2ZLX1_9ALTE</name>